<dbReference type="InterPro" id="IPR011330">
    <property type="entry name" value="Glyco_hydro/deAcase_b/a-brl"/>
</dbReference>
<keyword evidence="4" id="KW-1185">Reference proteome</keyword>
<dbReference type="CDD" id="cd10977">
    <property type="entry name" value="CE4_PuuE_SpCDA1"/>
    <property type="match status" value="1"/>
</dbReference>
<dbReference type="Pfam" id="PF01522">
    <property type="entry name" value="Polysacc_deac_1"/>
    <property type="match status" value="1"/>
</dbReference>
<dbReference type="Proteomes" id="UP000290849">
    <property type="component" value="Unassembled WGS sequence"/>
</dbReference>
<evidence type="ECO:0000313" key="3">
    <source>
        <dbReference type="EMBL" id="RXN93313.1"/>
    </source>
</evidence>
<dbReference type="GO" id="GO:0016810">
    <property type="term" value="F:hydrolase activity, acting on carbon-nitrogen (but not peptide) bonds"/>
    <property type="evidence" value="ECO:0007669"/>
    <property type="project" value="InterPro"/>
</dbReference>
<dbReference type="SUPFAM" id="SSF88713">
    <property type="entry name" value="Glycoside hydrolase/deacetylase"/>
    <property type="match status" value="1"/>
</dbReference>
<accession>A0A4Q1HS01</accession>
<organism evidence="3 4">
    <name type="scientific">Achromobacter aloeverae</name>
    <dbReference type="NCBI Taxonomy" id="1750518"/>
    <lineage>
        <taxon>Bacteria</taxon>
        <taxon>Pseudomonadati</taxon>
        <taxon>Pseudomonadota</taxon>
        <taxon>Betaproteobacteria</taxon>
        <taxon>Burkholderiales</taxon>
        <taxon>Alcaligenaceae</taxon>
        <taxon>Achromobacter</taxon>
    </lineage>
</organism>
<dbReference type="PROSITE" id="PS51677">
    <property type="entry name" value="NODB"/>
    <property type="match status" value="1"/>
</dbReference>
<dbReference type="GO" id="GO:0005975">
    <property type="term" value="P:carbohydrate metabolic process"/>
    <property type="evidence" value="ECO:0007669"/>
    <property type="project" value="InterPro"/>
</dbReference>
<protein>
    <submittedName>
        <fullName evidence="3">Chitin deacetylase</fullName>
    </submittedName>
</protein>
<dbReference type="PANTHER" id="PTHR43123:SF1">
    <property type="entry name" value="POLYSACCHARIDE DEACETYLASE-RELATED"/>
    <property type="match status" value="1"/>
</dbReference>
<proteinExistence type="predicted"/>
<gene>
    <name evidence="3" type="ORF">C7R54_06355</name>
</gene>
<dbReference type="OrthoDB" id="9787041at2"/>
<dbReference type="AlphaFoldDB" id="A0A4Q1HS01"/>
<dbReference type="Gene3D" id="3.20.20.370">
    <property type="entry name" value="Glycoside hydrolase/deacetylase"/>
    <property type="match status" value="1"/>
</dbReference>
<dbReference type="InterPro" id="IPR002509">
    <property type="entry name" value="NODB_dom"/>
</dbReference>
<dbReference type="RefSeq" id="WP_129149268.1">
    <property type="nucleotide sequence ID" value="NZ_JBHSDO010000006.1"/>
</dbReference>
<feature type="domain" description="NodB homology" evidence="2">
    <location>
        <begin position="74"/>
        <end position="291"/>
    </location>
</feature>
<reference evidence="3 4" key="1">
    <citation type="journal article" date="2017" name="Int. J. Syst. Evol. Microbiol.">
        <title>Achromobacter aloeverae sp. nov., isolated from the root of Aloe vera (L.) Burm.f.</title>
        <authorList>
            <person name="Kuncharoen N."/>
            <person name="Muramatsu Y."/>
            <person name="Shibata C."/>
            <person name="Kamakura Y."/>
            <person name="Nakagawa Y."/>
            <person name="Tanasupawat S."/>
        </authorList>
    </citation>
    <scope>NUCLEOTIDE SEQUENCE [LARGE SCALE GENOMIC DNA]</scope>
    <source>
        <strain evidence="3 4">AVA-1</strain>
    </source>
</reference>
<name>A0A4Q1HS01_9BURK</name>
<dbReference type="InterPro" id="IPR017625">
    <property type="entry name" value="PuuE"/>
</dbReference>
<dbReference type="EMBL" id="PYAL01000001">
    <property type="protein sequence ID" value="RXN93313.1"/>
    <property type="molecule type" value="Genomic_DNA"/>
</dbReference>
<evidence type="ECO:0000256" key="1">
    <source>
        <dbReference type="SAM" id="MobiDB-lite"/>
    </source>
</evidence>
<evidence type="ECO:0000259" key="2">
    <source>
        <dbReference type="PROSITE" id="PS51677"/>
    </source>
</evidence>
<evidence type="ECO:0000313" key="4">
    <source>
        <dbReference type="Proteomes" id="UP000290849"/>
    </source>
</evidence>
<dbReference type="PANTHER" id="PTHR43123">
    <property type="entry name" value="POLYSACCHARIDE DEACETYLASE-RELATED"/>
    <property type="match status" value="1"/>
</dbReference>
<feature type="region of interest" description="Disordered" evidence="1">
    <location>
        <begin position="49"/>
        <end position="68"/>
    </location>
</feature>
<sequence length="308" mass="34579">MTDLNNPSCAHLRRDFVGYGATPPDPQWPGKARVALNIVVNYEEGSELSFEDGDGKTETGLTEGGAGGFDGRDLASESMYEYGSRVGIWRVLRILRERGMTATVFATALALERNPAVAQAIREAGYDVCSHGRRWVRAQDFTEEKEREEIAAAYESITRSMGTPPTGWYCRYAPTVNTRRLLVEHGGFAYDSDAYNDELPYWTTVQGKSHLVVPYSLANNDGKFSRGAMATADDFMTYLKDSFDMLYEEGRTTPKMMSVGLHLRLVGHPGRAIGLARFLDYVATKREVWICRRADIVDHWKKHFPAPR</sequence>
<comment type="caution">
    <text evidence="3">The sequence shown here is derived from an EMBL/GenBank/DDBJ whole genome shotgun (WGS) entry which is preliminary data.</text>
</comment>